<dbReference type="GO" id="GO:0006412">
    <property type="term" value="P:translation"/>
    <property type="evidence" value="ECO:0007669"/>
    <property type="project" value="InterPro"/>
</dbReference>
<evidence type="ECO:0000313" key="5">
    <source>
        <dbReference type="RefSeq" id="XP_011639662.1"/>
    </source>
</evidence>
<dbReference type="SUPFAM" id="SSF53137">
    <property type="entry name" value="Translational machinery components"/>
    <property type="match status" value="1"/>
</dbReference>
<dbReference type="InterPro" id="IPR001971">
    <property type="entry name" value="Ribosomal_uS11"/>
</dbReference>
<evidence type="ECO:0000256" key="2">
    <source>
        <dbReference type="ARBA" id="ARBA00022980"/>
    </source>
</evidence>
<dbReference type="OrthoDB" id="1654884at2759"/>
<keyword evidence="2" id="KW-0689">Ribosomal protein</keyword>
<dbReference type="InterPro" id="IPR036967">
    <property type="entry name" value="Ribosomal_uS11_sf"/>
</dbReference>
<keyword evidence="4" id="KW-1185">Reference proteome</keyword>
<protein>
    <submittedName>
        <fullName evidence="5">Uncharacterized protein LOC105428812</fullName>
    </submittedName>
</protein>
<evidence type="ECO:0000256" key="3">
    <source>
        <dbReference type="ARBA" id="ARBA00023274"/>
    </source>
</evidence>
<dbReference type="AlphaFoldDB" id="A0A6I9WBD1"/>
<evidence type="ECO:0000256" key="1">
    <source>
        <dbReference type="ARBA" id="ARBA00006194"/>
    </source>
</evidence>
<dbReference type="Proteomes" id="UP000504615">
    <property type="component" value="Unplaced"/>
</dbReference>
<evidence type="ECO:0000313" key="4">
    <source>
        <dbReference type="Proteomes" id="UP000504615"/>
    </source>
</evidence>
<dbReference type="Gene3D" id="3.30.420.80">
    <property type="entry name" value="Ribosomal protein S11"/>
    <property type="match status" value="1"/>
</dbReference>
<name>A0A6I9WBD1_9HYME</name>
<dbReference type="Pfam" id="PF00411">
    <property type="entry name" value="Ribosomal_S11"/>
    <property type="match status" value="1"/>
</dbReference>
<comment type="similarity">
    <text evidence="1">Belongs to the universal ribosomal protein uS11 family.</text>
</comment>
<dbReference type="RefSeq" id="XP_011639662.1">
    <property type="nucleotide sequence ID" value="XM_011641360.1"/>
</dbReference>
<dbReference type="PANTHER" id="PTHR11759">
    <property type="entry name" value="40S RIBOSOMAL PROTEIN S14/30S RIBOSOMAL PROTEIN S11"/>
    <property type="match status" value="1"/>
</dbReference>
<dbReference type="GeneID" id="105428812"/>
<keyword evidence="3" id="KW-0687">Ribonucleoprotein</keyword>
<dbReference type="CTD" id="64963"/>
<dbReference type="GO" id="GO:0005840">
    <property type="term" value="C:ribosome"/>
    <property type="evidence" value="ECO:0007669"/>
    <property type="project" value="UniProtKB-KW"/>
</dbReference>
<dbReference type="KEGG" id="pbar:105428812"/>
<reference evidence="5" key="1">
    <citation type="submission" date="2025-08" db="UniProtKB">
        <authorList>
            <consortium name="RefSeq"/>
        </authorList>
    </citation>
    <scope>IDENTIFICATION</scope>
</reference>
<sequence>MIKSILKLTRFPGLRESVLADGHLASAFSRLNAITSRNICTSHLCSKEIRMQNEKVRVGNSKYGLLEGETMPETTNISQQECLFPDADTPNRLFNGVPYKELHIVNIKSTPNNTIMTFTNFNGKVLSLHSAGIEGFKNAKKGTNIAGQQAAITFGNRIIQYGVNTVRIRVQGIGPGRMVNIL</sequence>
<proteinExistence type="inferred from homology"/>
<gene>
    <name evidence="5" type="primary">LOC105428812</name>
</gene>
<accession>A0A6I9WBD1</accession>
<dbReference type="GO" id="GO:1990904">
    <property type="term" value="C:ribonucleoprotein complex"/>
    <property type="evidence" value="ECO:0007669"/>
    <property type="project" value="UniProtKB-KW"/>
</dbReference>
<dbReference type="GO" id="GO:0003735">
    <property type="term" value="F:structural constituent of ribosome"/>
    <property type="evidence" value="ECO:0007669"/>
    <property type="project" value="InterPro"/>
</dbReference>
<organism evidence="4 5">
    <name type="scientific">Pogonomyrmex barbatus</name>
    <name type="common">red harvester ant</name>
    <dbReference type="NCBI Taxonomy" id="144034"/>
    <lineage>
        <taxon>Eukaryota</taxon>
        <taxon>Metazoa</taxon>
        <taxon>Ecdysozoa</taxon>
        <taxon>Arthropoda</taxon>
        <taxon>Hexapoda</taxon>
        <taxon>Insecta</taxon>
        <taxon>Pterygota</taxon>
        <taxon>Neoptera</taxon>
        <taxon>Endopterygota</taxon>
        <taxon>Hymenoptera</taxon>
        <taxon>Apocrita</taxon>
        <taxon>Aculeata</taxon>
        <taxon>Formicoidea</taxon>
        <taxon>Formicidae</taxon>
        <taxon>Myrmicinae</taxon>
        <taxon>Pogonomyrmex</taxon>
    </lineage>
</organism>